<proteinExistence type="predicted"/>
<evidence type="ECO:0000256" key="1">
    <source>
        <dbReference type="SAM" id="MobiDB-lite"/>
    </source>
</evidence>
<dbReference type="OrthoDB" id="2630497at2759"/>
<evidence type="ECO:0000313" key="3">
    <source>
        <dbReference type="Proteomes" id="UP000054928"/>
    </source>
</evidence>
<dbReference type="Proteomes" id="UP000054928">
    <property type="component" value="Unassembled WGS sequence"/>
</dbReference>
<evidence type="ECO:0000313" key="2">
    <source>
        <dbReference type="EMBL" id="CEG45139.1"/>
    </source>
</evidence>
<keyword evidence="2" id="KW-0695">RNA-directed DNA polymerase</keyword>
<feature type="region of interest" description="Disordered" evidence="1">
    <location>
        <begin position="160"/>
        <end position="212"/>
    </location>
</feature>
<protein>
    <submittedName>
        <fullName evidence="2">FOG: Transposon-encoded proteins with TYA, reverse transcriptase, integrase domains in various combinations</fullName>
    </submittedName>
</protein>
<dbReference type="AlphaFoldDB" id="A0A0N7L6T1"/>
<dbReference type="STRING" id="4781.A0A0N7L6T1"/>
<organism evidence="2 3">
    <name type="scientific">Plasmopara halstedii</name>
    <name type="common">Downy mildew of sunflower</name>
    <dbReference type="NCBI Taxonomy" id="4781"/>
    <lineage>
        <taxon>Eukaryota</taxon>
        <taxon>Sar</taxon>
        <taxon>Stramenopiles</taxon>
        <taxon>Oomycota</taxon>
        <taxon>Peronosporomycetes</taxon>
        <taxon>Peronosporales</taxon>
        <taxon>Peronosporaceae</taxon>
        <taxon>Plasmopara</taxon>
    </lineage>
</organism>
<dbReference type="GeneID" id="36396513"/>
<keyword evidence="3" id="KW-1185">Reference proteome</keyword>
<dbReference type="GO" id="GO:0003964">
    <property type="term" value="F:RNA-directed DNA polymerase activity"/>
    <property type="evidence" value="ECO:0007669"/>
    <property type="project" value="UniProtKB-KW"/>
</dbReference>
<accession>A0A0N7L6T1</accession>
<dbReference type="EMBL" id="CCYD01001551">
    <property type="protein sequence ID" value="CEG45139.1"/>
    <property type="molecule type" value="Genomic_DNA"/>
</dbReference>
<keyword evidence="2" id="KW-0548">Nucleotidyltransferase</keyword>
<name>A0A0N7L6T1_PLAHL</name>
<reference evidence="3" key="1">
    <citation type="submission" date="2014-09" db="EMBL/GenBank/DDBJ databases">
        <authorList>
            <person name="Sharma Rahul"/>
            <person name="Thines Marco"/>
        </authorList>
    </citation>
    <scope>NUCLEOTIDE SEQUENCE [LARGE SCALE GENOMIC DNA]</scope>
</reference>
<sequence length="212" mass="23324">MAESQDLQNADEKGRDKVESFKVGDQVLLNSKSLPTYAASTIFRTKLRPLFIGLSKVVAKQGLAYTLNVPKRMRTHSVFYMGLLKPYRDPAQVNAEALAPERIPRALGHPEADPAIGFEHGVQQPPFPMVPSAPPSHAATHLPALRLGVAPTECGCPQGDAAGARRASNHQERPHSDMLLQHDAQRRSDHEELRPQGLEEHHESPPATDSFR</sequence>
<dbReference type="RefSeq" id="XP_024581508.1">
    <property type="nucleotide sequence ID" value="XM_024715851.1"/>
</dbReference>
<feature type="compositionally biased region" description="Basic and acidic residues" evidence="1">
    <location>
        <begin position="183"/>
        <end position="204"/>
    </location>
</feature>
<keyword evidence="2" id="KW-0808">Transferase</keyword>